<evidence type="ECO:0000259" key="4">
    <source>
        <dbReference type="PROSITE" id="PS01124"/>
    </source>
</evidence>
<reference evidence="5" key="1">
    <citation type="journal article" date="2019" name="PLoS Negl. Trop. Dis.">
        <title>Revisiting the worldwide diversity of Leptospira species in the environment.</title>
        <authorList>
            <person name="Vincent A.T."/>
            <person name="Schiettekatte O."/>
            <person name="Bourhy P."/>
            <person name="Veyrier F.J."/>
            <person name="Picardeau M."/>
        </authorList>
    </citation>
    <scope>NUCLEOTIDE SEQUENCE [LARGE SCALE GENOMIC DNA]</scope>
    <source>
        <strain evidence="5">201702692</strain>
    </source>
</reference>
<proteinExistence type="predicted"/>
<dbReference type="OrthoDB" id="323290at2"/>
<evidence type="ECO:0000256" key="2">
    <source>
        <dbReference type="ARBA" id="ARBA00023125"/>
    </source>
</evidence>
<keyword evidence="2" id="KW-0238">DNA-binding</keyword>
<name>A0A4R9JHL2_9LEPT</name>
<dbReference type="Pfam" id="PF20240">
    <property type="entry name" value="DUF6597"/>
    <property type="match status" value="1"/>
</dbReference>
<evidence type="ECO:0000313" key="5">
    <source>
        <dbReference type="EMBL" id="TGL44367.1"/>
    </source>
</evidence>
<keyword evidence="6" id="KW-1185">Reference proteome</keyword>
<dbReference type="GO" id="GO:0043565">
    <property type="term" value="F:sequence-specific DNA binding"/>
    <property type="evidence" value="ECO:0007669"/>
    <property type="project" value="InterPro"/>
</dbReference>
<dbReference type="PROSITE" id="PS01124">
    <property type="entry name" value="HTH_ARAC_FAMILY_2"/>
    <property type="match status" value="1"/>
</dbReference>
<dbReference type="EMBL" id="RQGA01000003">
    <property type="protein sequence ID" value="TGL44367.1"/>
    <property type="molecule type" value="Genomic_DNA"/>
</dbReference>
<feature type="domain" description="HTH araC/xylS-type" evidence="4">
    <location>
        <begin position="156"/>
        <end position="243"/>
    </location>
</feature>
<evidence type="ECO:0000256" key="1">
    <source>
        <dbReference type="ARBA" id="ARBA00023015"/>
    </source>
</evidence>
<dbReference type="SMART" id="SM00342">
    <property type="entry name" value="HTH_ARAC"/>
    <property type="match status" value="1"/>
</dbReference>
<protein>
    <submittedName>
        <fullName evidence="5">AraC family transcriptional regulator</fullName>
    </submittedName>
</protein>
<keyword evidence="3" id="KW-0804">Transcription</keyword>
<evidence type="ECO:0000256" key="3">
    <source>
        <dbReference type="ARBA" id="ARBA00023163"/>
    </source>
</evidence>
<accession>A0A4R9JHL2</accession>
<keyword evidence="1" id="KW-0805">Transcription regulation</keyword>
<dbReference type="Proteomes" id="UP000298125">
    <property type="component" value="Unassembled WGS sequence"/>
</dbReference>
<dbReference type="InterPro" id="IPR046532">
    <property type="entry name" value="DUF6597"/>
</dbReference>
<comment type="caution">
    <text evidence="5">The sequence shown here is derived from an EMBL/GenBank/DDBJ whole genome shotgun (WGS) entry which is preliminary data.</text>
</comment>
<sequence>MYDPVKDGIKKTVRSVIYSEAKPPSDLVGLVHSFWELKTEVVLAEDFCLHVLPDACINLLFNLCDPKIAAITARQTTYVVLNLGKSFHYVGIQFLPGMWQGNRDEIVYGFVDTPYGGTLPLVETGTKLTQLDFSAGQLVLSELVRRLLTKNIVINNLVTARILADIEVIDTVTDMAASANLSPRQLQRTLKTTTGFTPHDFLKVLRLQQSFRGHYLESYTDQSHFIHSFRKITGFTPAEFFKSFNV</sequence>
<dbReference type="InterPro" id="IPR050204">
    <property type="entry name" value="AraC_XylS_family_regulators"/>
</dbReference>
<evidence type="ECO:0000313" key="6">
    <source>
        <dbReference type="Proteomes" id="UP000298125"/>
    </source>
</evidence>
<dbReference type="PANTHER" id="PTHR46796">
    <property type="entry name" value="HTH-TYPE TRANSCRIPTIONAL ACTIVATOR RHAS-RELATED"/>
    <property type="match status" value="1"/>
</dbReference>
<dbReference type="RefSeq" id="WP_135576035.1">
    <property type="nucleotide sequence ID" value="NZ_RQGA01000003.1"/>
</dbReference>
<organism evidence="5 6">
    <name type="scientific">Leptospira perdikensis</name>
    <dbReference type="NCBI Taxonomy" id="2484948"/>
    <lineage>
        <taxon>Bacteria</taxon>
        <taxon>Pseudomonadati</taxon>
        <taxon>Spirochaetota</taxon>
        <taxon>Spirochaetia</taxon>
        <taxon>Leptospirales</taxon>
        <taxon>Leptospiraceae</taxon>
        <taxon>Leptospira</taxon>
    </lineage>
</organism>
<dbReference type="PANTHER" id="PTHR46796:SF13">
    <property type="entry name" value="HTH-TYPE TRANSCRIPTIONAL ACTIVATOR RHAS"/>
    <property type="match status" value="1"/>
</dbReference>
<dbReference type="Gene3D" id="1.10.10.60">
    <property type="entry name" value="Homeodomain-like"/>
    <property type="match status" value="1"/>
</dbReference>
<gene>
    <name evidence="5" type="ORF">EHQ49_02525</name>
</gene>
<dbReference type="InterPro" id="IPR018060">
    <property type="entry name" value="HTH_AraC"/>
</dbReference>
<dbReference type="AlphaFoldDB" id="A0A4R9JHL2"/>
<dbReference type="GO" id="GO:0003700">
    <property type="term" value="F:DNA-binding transcription factor activity"/>
    <property type="evidence" value="ECO:0007669"/>
    <property type="project" value="InterPro"/>
</dbReference>